<dbReference type="PANTHER" id="PTHR12197:SF251">
    <property type="entry name" value="EG:BACR7C10.4 PROTEIN"/>
    <property type="match status" value="1"/>
</dbReference>
<dbReference type="EMBL" id="JAAALK010000079">
    <property type="protein sequence ID" value="KAG8097903.1"/>
    <property type="molecule type" value="Genomic_DNA"/>
</dbReference>
<accession>A0A8J6C2P9</accession>
<evidence type="ECO:0000313" key="3">
    <source>
        <dbReference type="Proteomes" id="UP000729402"/>
    </source>
</evidence>
<dbReference type="Pfam" id="PF00856">
    <property type="entry name" value="SET"/>
    <property type="match status" value="1"/>
</dbReference>
<comment type="caution">
    <text evidence="2">The sequence shown here is derived from an EMBL/GenBank/DDBJ whole genome shotgun (WGS) entry which is preliminary data.</text>
</comment>
<feature type="domain" description="SET" evidence="1">
    <location>
        <begin position="15"/>
        <end position="167"/>
    </location>
</feature>
<reference evidence="2" key="1">
    <citation type="journal article" date="2021" name="bioRxiv">
        <title>Whole Genome Assembly and Annotation of Northern Wild Rice, Zizania palustris L., Supports a Whole Genome Duplication in the Zizania Genus.</title>
        <authorList>
            <person name="Haas M."/>
            <person name="Kono T."/>
            <person name="Macchietto M."/>
            <person name="Millas R."/>
            <person name="McGilp L."/>
            <person name="Shao M."/>
            <person name="Duquette J."/>
            <person name="Hirsch C.N."/>
            <person name="Kimball J."/>
        </authorList>
    </citation>
    <scope>NUCLEOTIDE SEQUENCE</scope>
    <source>
        <tissue evidence="2">Fresh leaf tissue</tissue>
    </source>
</reference>
<dbReference type="PROSITE" id="PS50280">
    <property type="entry name" value="SET"/>
    <property type="match status" value="1"/>
</dbReference>
<evidence type="ECO:0000313" key="2">
    <source>
        <dbReference type="EMBL" id="KAG8097903.1"/>
    </source>
</evidence>
<dbReference type="GO" id="GO:0005634">
    <property type="term" value="C:nucleus"/>
    <property type="evidence" value="ECO:0007669"/>
    <property type="project" value="TreeGrafter"/>
</dbReference>
<organism evidence="2 3">
    <name type="scientific">Zizania palustris</name>
    <name type="common">Northern wild rice</name>
    <dbReference type="NCBI Taxonomy" id="103762"/>
    <lineage>
        <taxon>Eukaryota</taxon>
        <taxon>Viridiplantae</taxon>
        <taxon>Streptophyta</taxon>
        <taxon>Embryophyta</taxon>
        <taxon>Tracheophyta</taxon>
        <taxon>Spermatophyta</taxon>
        <taxon>Magnoliopsida</taxon>
        <taxon>Liliopsida</taxon>
        <taxon>Poales</taxon>
        <taxon>Poaceae</taxon>
        <taxon>BOP clade</taxon>
        <taxon>Oryzoideae</taxon>
        <taxon>Oryzeae</taxon>
        <taxon>Zizaniinae</taxon>
        <taxon>Zizania</taxon>
    </lineage>
</organism>
<dbReference type="SMART" id="SM00317">
    <property type="entry name" value="SET"/>
    <property type="match status" value="1"/>
</dbReference>
<dbReference type="OrthoDB" id="265717at2759"/>
<dbReference type="Proteomes" id="UP000729402">
    <property type="component" value="Unassembled WGS sequence"/>
</dbReference>
<evidence type="ECO:0000259" key="1">
    <source>
        <dbReference type="PROSITE" id="PS50280"/>
    </source>
</evidence>
<sequence>MSSWEEQLRDELAGRGVAVSSVPGKGRALIATRSFSPGNPTPRLSPAIPSSGTDNYNLVDALESHISEVNKYQKEIHAQMANVVQMILPSLELDHNAITHTFSKFSCNAFTICDPQLKPVGTGLCLVISTINHSCAPNAIVIFEGRTAYLRAVQPIANNEEVLISYIDTAAPTVKRQYYLKPYYFSCTCPRCEKDSEEDALLEGYRCKDQKCDGILLPNSDYSEAASMYKIVEEQERKLYHTLSTFLLRTWNALSKIHIELKDFQTALKYNRLTIQVYERVYPPFAPLIGLQLYTRGKLQWSLGYIQDALKSLTRAADVLRVTHGTTSEFMKELLCMLKECKRSLLWR</sequence>
<proteinExistence type="predicted"/>
<protein>
    <recommendedName>
        <fullName evidence="1">SET domain-containing protein</fullName>
    </recommendedName>
</protein>
<gene>
    <name evidence="2" type="ORF">GUJ93_ZPchr0013g37585</name>
</gene>
<dbReference type="AlphaFoldDB" id="A0A8J6C2P9"/>
<name>A0A8J6C2P9_ZIZPA</name>
<dbReference type="InterPro" id="IPR050869">
    <property type="entry name" value="H3K4_H4K5_MeTrfase"/>
</dbReference>
<keyword evidence="3" id="KW-1185">Reference proteome</keyword>
<reference evidence="2" key="2">
    <citation type="submission" date="2021-02" db="EMBL/GenBank/DDBJ databases">
        <authorList>
            <person name="Kimball J.A."/>
            <person name="Haas M.W."/>
            <person name="Macchietto M."/>
            <person name="Kono T."/>
            <person name="Duquette J."/>
            <person name="Shao M."/>
        </authorList>
    </citation>
    <scope>NUCLEOTIDE SEQUENCE</scope>
    <source>
        <tissue evidence="2">Fresh leaf tissue</tissue>
    </source>
</reference>
<dbReference type="PANTHER" id="PTHR12197">
    <property type="entry name" value="HISTONE-LYSINE N-METHYLTRANSFERASE SMYD"/>
    <property type="match status" value="1"/>
</dbReference>
<dbReference type="InterPro" id="IPR001214">
    <property type="entry name" value="SET_dom"/>
</dbReference>